<keyword evidence="2" id="KW-1185">Reference proteome</keyword>
<name>A0A316GJF3_9RHOB</name>
<accession>A0A316GJF3</accession>
<evidence type="ECO:0000313" key="1">
    <source>
        <dbReference type="EMBL" id="PWK60735.1"/>
    </source>
</evidence>
<proteinExistence type="predicted"/>
<gene>
    <name evidence="1" type="ORF">C7455_104373</name>
</gene>
<protein>
    <submittedName>
        <fullName evidence="1">Uncharacterized protein</fullName>
    </submittedName>
</protein>
<comment type="caution">
    <text evidence="1">The sequence shown here is derived from an EMBL/GenBank/DDBJ whole genome shotgun (WGS) entry which is preliminary data.</text>
</comment>
<evidence type="ECO:0000313" key="2">
    <source>
        <dbReference type="Proteomes" id="UP000245708"/>
    </source>
</evidence>
<organism evidence="1 2">
    <name type="scientific">Roseicyclus mahoneyensis</name>
    <dbReference type="NCBI Taxonomy" id="164332"/>
    <lineage>
        <taxon>Bacteria</taxon>
        <taxon>Pseudomonadati</taxon>
        <taxon>Pseudomonadota</taxon>
        <taxon>Alphaproteobacteria</taxon>
        <taxon>Rhodobacterales</taxon>
        <taxon>Roseobacteraceae</taxon>
        <taxon>Roseicyclus</taxon>
    </lineage>
</organism>
<sequence>MLARPPTLRFDFKICDLARPKESLPASNHLKGSTLNIYPHRTTSGVVVEFLVQCECIYLVLNEFLRPELSRAAHHSNFMTIFADRNLECRFSIAVEYCVILINHTRFLRLRDVLFEHFWMRFESMHCCRG</sequence>
<reference evidence="1 2" key="1">
    <citation type="submission" date="2018-05" db="EMBL/GenBank/DDBJ databases">
        <title>Genomic Encyclopedia of Type Strains, Phase IV (KMG-IV): sequencing the most valuable type-strain genomes for metagenomic binning, comparative biology and taxonomic classification.</title>
        <authorList>
            <person name="Goeker M."/>
        </authorList>
    </citation>
    <scope>NUCLEOTIDE SEQUENCE [LARGE SCALE GENOMIC DNA]</scope>
    <source>
        <strain evidence="1 2">DSM 16097</strain>
    </source>
</reference>
<dbReference type="EMBL" id="QGGW01000004">
    <property type="protein sequence ID" value="PWK60735.1"/>
    <property type="molecule type" value="Genomic_DNA"/>
</dbReference>
<dbReference type="AlphaFoldDB" id="A0A316GJF3"/>
<dbReference type="Proteomes" id="UP000245708">
    <property type="component" value="Unassembled WGS sequence"/>
</dbReference>